<gene>
    <name evidence="3" type="ORF">GCM10010833_24350</name>
</gene>
<proteinExistence type="predicted"/>
<keyword evidence="4" id="KW-1185">Reference proteome</keyword>
<feature type="region of interest" description="Disordered" evidence="1">
    <location>
        <begin position="90"/>
        <end position="110"/>
    </location>
</feature>
<name>A0ABQ1JK14_9SPHN</name>
<feature type="chain" id="PRO_5045596605" evidence="2">
    <location>
        <begin position="37"/>
        <end position="110"/>
    </location>
</feature>
<evidence type="ECO:0000313" key="4">
    <source>
        <dbReference type="Proteomes" id="UP000614261"/>
    </source>
</evidence>
<evidence type="ECO:0000256" key="2">
    <source>
        <dbReference type="SAM" id="SignalP"/>
    </source>
</evidence>
<dbReference type="Proteomes" id="UP000614261">
    <property type="component" value="Unassembled WGS sequence"/>
</dbReference>
<comment type="caution">
    <text evidence="3">The sequence shown here is derived from an EMBL/GenBank/DDBJ whole genome shotgun (WGS) entry which is preliminary data.</text>
</comment>
<accession>A0ABQ1JK14</accession>
<dbReference type="PROSITE" id="PS51257">
    <property type="entry name" value="PROKAR_LIPOPROTEIN"/>
    <property type="match status" value="1"/>
</dbReference>
<organism evidence="3 4">
    <name type="scientific">Blastomonas aquatica</name>
    <dbReference type="NCBI Taxonomy" id="1510276"/>
    <lineage>
        <taxon>Bacteria</taxon>
        <taxon>Pseudomonadati</taxon>
        <taxon>Pseudomonadota</taxon>
        <taxon>Alphaproteobacteria</taxon>
        <taxon>Sphingomonadales</taxon>
        <taxon>Sphingomonadaceae</taxon>
        <taxon>Blastomonas</taxon>
    </lineage>
</organism>
<evidence type="ECO:0000256" key="1">
    <source>
        <dbReference type="SAM" id="MobiDB-lite"/>
    </source>
</evidence>
<feature type="signal peptide" evidence="2">
    <location>
        <begin position="1"/>
        <end position="36"/>
    </location>
</feature>
<keyword evidence="2" id="KW-0732">Signal</keyword>
<reference evidence="4" key="1">
    <citation type="journal article" date="2019" name="Int. J. Syst. Evol. Microbiol.">
        <title>The Global Catalogue of Microorganisms (GCM) 10K type strain sequencing project: providing services to taxonomists for standard genome sequencing and annotation.</title>
        <authorList>
            <consortium name="The Broad Institute Genomics Platform"/>
            <consortium name="The Broad Institute Genome Sequencing Center for Infectious Disease"/>
            <person name="Wu L."/>
            <person name="Ma J."/>
        </authorList>
    </citation>
    <scope>NUCLEOTIDE SEQUENCE [LARGE SCALE GENOMIC DNA]</scope>
    <source>
        <strain evidence="4">CGMCC 1.12851</strain>
    </source>
</reference>
<dbReference type="EMBL" id="BMGD01000004">
    <property type="protein sequence ID" value="GGB68264.1"/>
    <property type="molecule type" value="Genomic_DNA"/>
</dbReference>
<sequence length="110" mass="11356">MRGRRIFGYLTNGAIFMRNFAIVGIAALALGVSACSADTENKAGAAAEAAGDDIEANVDAAGEAIENTMDDVEASVDKAARDLDVKADRAGDSIENEFEETDGGVAKNTN</sequence>
<evidence type="ECO:0000313" key="3">
    <source>
        <dbReference type="EMBL" id="GGB68264.1"/>
    </source>
</evidence>
<protein>
    <submittedName>
        <fullName evidence="3">Uncharacterized protein</fullName>
    </submittedName>
</protein>